<evidence type="ECO:0000256" key="3">
    <source>
        <dbReference type="RuleBase" id="RU000363"/>
    </source>
</evidence>
<dbReference type="PRINTS" id="PR00080">
    <property type="entry name" value="SDRFAMILY"/>
</dbReference>
<dbReference type="CDD" id="cd05233">
    <property type="entry name" value="SDR_c"/>
    <property type="match status" value="1"/>
</dbReference>
<evidence type="ECO:0000256" key="2">
    <source>
        <dbReference type="ARBA" id="ARBA00023002"/>
    </source>
</evidence>
<dbReference type="GO" id="GO:0016491">
    <property type="term" value="F:oxidoreductase activity"/>
    <property type="evidence" value="ECO:0007669"/>
    <property type="project" value="UniProtKB-KW"/>
</dbReference>
<dbReference type="PANTHER" id="PTHR43391">
    <property type="entry name" value="RETINOL DEHYDROGENASE-RELATED"/>
    <property type="match status" value="1"/>
</dbReference>
<reference evidence="8 9" key="2">
    <citation type="journal article" date="2019" name="Nat. Med.">
        <title>A library of human gut bacterial isolates paired with longitudinal multiomics data enables mechanistic microbiome research.</title>
        <authorList>
            <person name="Poyet M."/>
            <person name="Groussin M."/>
            <person name="Gibbons S.M."/>
            <person name="Avila-Pacheco J."/>
            <person name="Jiang X."/>
            <person name="Kearney S.M."/>
            <person name="Perrotta A.R."/>
            <person name="Berdy B."/>
            <person name="Zhao S."/>
            <person name="Lieberman T.D."/>
            <person name="Swanson P.K."/>
            <person name="Smith M."/>
            <person name="Roesemann S."/>
            <person name="Alexander J.E."/>
            <person name="Rich S.A."/>
            <person name="Livny J."/>
            <person name="Vlamakis H."/>
            <person name="Clish C."/>
            <person name="Bullock K."/>
            <person name="Deik A."/>
            <person name="Scott J."/>
            <person name="Pierce K.A."/>
            <person name="Xavier R.J."/>
            <person name="Alm E.J."/>
        </authorList>
    </citation>
    <scope>NUCLEOTIDE SEQUENCE [LARGE SCALE GENOMIC DNA]</scope>
    <source>
        <strain evidence="6 9">BIOML-A10</strain>
        <strain evidence="5 8">BIOML-A11</strain>
    </source>
</reference>
<proteinExistence type="inferred from homology"/>
<accession>A0A174QVK3</accession>
<dbReference type="EMBL" id="WKMX01000011">
    <property type="protein sequence ID" value="MRZ06895.1"/>
    <property type="molecule type" value="Genomic_DNA"/>
</dbReference>
<dbReference type="Gene3D" id="3.40.50.720">
    <property type="entry name" value="NAD(P)-binding Rossmann-like Domain"/>
    <property type="match status" value="1"/>
</dbReference>
<dbReference type="InterPro" id="IPR036291">
    <property type="entry name" value="NAD(P)-bd_dom_sf"/>
</dbReference>
<evidence type="ECO:0000313" key="5">
    <source>
        <dbReference type="EMBL" id="MRY83604.1"/>
    </source>
</evidence>
<dbReference type="InterPro" id="IPR002347">
    <property type="entry name" value="SDR_fam"/>
</dbReference>
<dbReference type="PANTHER" id="PTHR43391:SF86">
    <property type="entry name" value="SHORT-CHAIN DEHYDROGENASE_REDUCTASE FAMILY PROTEIN"/>
    <property type="match status" value="1"/>
</dbReference>
<dbReference type="RefSeq" id="WP_057327835.1">
    <property type="nucleotide sequence ID" value="NZ_CP143949.1"/>
</dbReference>
<protein>
    <submittedName>
        <fullName evidence="4">Fatty acyl-CoA reductase</fullName>
        <ecNumber evidence="4">1.2.1.-</ecNumber>
    </submittedName>
    <submittedName>
        <fullName evidence="5">SDR family NAD(P)-dependent oxidoreductase</fullName>
    </submittedName>
</protein>
<dbReference type="EC" id="1.2.1.-" evidence="4"/>
<keyword evidence="2 4" id="KW-0560">Oxidoreductase</keyword>
<dbReference type="Pfam" id="PF00106">
    <property type="entry name" value="adh_short"/>
    <property type="match status" value="1"/>
</dbReference>
<dbReference type="Proteomes" id="UP000471216">
    <property type="component" value="Unassembled WGS sequence"/>
</dbReference>
<organism evidence="4 7">
    <name type="scientific">Parabacteroides distasonis</name>
    <dbReference type="NCBI Taxonomy" id="823"/>
    <lineage>
        <taxon>Bacteria</taxon>
        <taxon>Pseudomonadati</taxon>
        <taxon>Bacteroidota</taxon>
        <taxon>Bacteroidia</taxon>
        <taxon>Bacteroidales</taxon>
        <taxon>Tannerellaceae</taxon>
        <taxon>Parabacteroides</taxon>
    </lineage>
</organism>
<evidence type="ECO:0000256" key="1">
    <source>
        <dbReference type="ARBA" id="ARBA00006484"/>
    </source>
</evidence>
<dbReference type="GO" id="GO:0005829">
    <property type="term" value="C:cytosol"/>
    <property type="evidence" value="ECO:0007669"/>
    <property type="project" value="TreeGrafter"/>
</dbReference>
<sequence>MKNKTIFITGGSSGVGKLLTHELAKDNKIITVARRIDKMKIEFGLNPNVSIFRCDISDMKNVNNLLKSIDALFGEIDVIINCAGIMKSGSVEENKIEDYMYSININALGPLAIVKHYLPRMIKMNYGRIINFTSGAPLNNFAGYSVYSASKAMLNSWTVTLGYELKDTNVLINLMSPGPVRTEMAPDAPMEPEVCLPTVYYLLDEVTTSGGFYWLGHKVPLKPDLEGIDWLHGIGNDKIQKVL</sequence>
<reference evidence="4 7" key="1">
    <citation type="submission" date="2015-09" db="EMBL/GenBank/DDBJ databases">
        <authorList>
            <consortium name="Pathogen Informatics"/>
        </authorList>
    </citation>
    <scope>NUCLEOTIDE SEQUENCE [LARGE SCALE GENOMIC DNA]</scope>
    <source>
        <strain evidence="4 7">2789STDY5834948</strain>
    </source>
</reference>
<dbReference type="EMBL" id="CZBM01000002">
    <property type="protein sequence ID" value="CUP75787.1"/>
    <property type="molecule type" value="Genomic_DNA"/>
</dbReference>
<evidence type="ECO:0000313" key="4">
    <source>
        <dbReference type="EMBL" id="CUP75787.1"/>
    </source>
</evidence>
<dbReference type="PRINTS" id="PR00081">
    <property type="entry name" value="GDHRDH"/>
</dbReference>
<evidence type="ECO:0000313" key="8">
    <source>
        <dbReference type="Proteomes" id="UP000450599"/>
    </source>
</evidence>
<name>A0A174QVK3_PARDI</name>
<dbReference type="AlphaFoldDB" id="A0A174QVK3"/>
<dbReference type="Proteomes" id="UP000095332">
    <property type="component" value="Unassembled WGS sequence"/>
</dbReference>
<comment type="similarity">
    <text evidence="1 3">Belongs to the short-chain dehydrogenases/reductases (SDR) family.</text>
</comment>
<dbReference type="EMBL" id="WKMW01000004">
    <property type="protein sequence ID" value="MRY83604.1"/>
    <property type="molecule type" value="Genomic_DNA"/>
</dbReference>
<dbReference type="SUPFAM" id="SSF51735">
    <property type="entry name" value="NAD(P)-binding Rossmann-fold domains"/>
    <property type="match status" value="1"/>
</dbReference>
<gene>
    <name evidence="4" type="primary">acr1</name>
    <name evidence="4" type="ORF">ERS852560_00640</name>
    <name evidence="6" type="ORF">GKD54_11790</name>
    <name evidence="5" type="ORF">GKD58_04855</name>
</gene>
<evidence type="ECO:0000313" key="6">
    <source>
        <dbReference type="EMBL" id="MRZ06895.1"/>
    </source>
</evidence>
<evidence type="ECO:0000313" key="7">
    <source>
        <dbReference type="Proteomes" id="UP000095332"/>
    </source>
</evidence>
<dbReference type="Proteomes" id="UP000450599">
    <property type="component" value="Unassembled WGS sequence"/>
</dbReference>
<evidence type="ECO:0000313" key="9">
    <source>
        <dbReference type="Proteomes" id="UP000471216"/>
    </source>
</evidence>